<dbReference type="AlphaFoldDB" id="A0AAW2EHX1"/>
<reference evidence="2 3" key="1">
    <citation type="submission" date="2023-03" db="EMBL/GenBank/DDBJ databases">
        <title>High recombination rates correlate with genetic variation in Cardiocondyla obscurior ants.</title>
        <authorList>
            <person name="Errbii M."/>
        </authorList>
    </citation>
    <scope>NUCLEOTIDE SEQUENCE [LARGE SCALE GENOMIC DNA]</scope>
    <source>
        <strain evidence="2">Alpha-2009</strain>
        <tissue evidence="2">Whole body</tissue>
    </source>
</reference>
<accession>A0AAW2EHX1</accession>
<gene>
    <name evidence="2" type="ORF">PUN28_018413</name>
</gene>
<protein>
    <submittedName>
        <fullName evidence="2">Uncharacterized protein</fullName>
    </submittedName>
</protein>
<name>A0AAW2EHX1_9HYME</name>
<evidence type="ECO:0000313" key="2">
    <source>
        <dbReference type="EMBL" id="KAL0101851.1"/>
    </source>
</evidence>
<organism evidence="2 3">
    <name type="scientific">Cardiocondyla obscurior</name>
    <dbReference type="NCBI Taxonomy" id="286306"/>
    <lineage>
        <taxon>Eukaryota</taxon>
        <taxon>Metazoa</taxon>
        <taxon>Ecdysozoa</taxon>
        <taxon>Arthropoda</taxon>
        <taxon>Hexapoda</taxon>
        <taxon>Insecta</taxon>
        <taxon>Pterygota</taxon>
        <taxon>Neoptera</taxon>
        <taxon>Endopterygota</taxon>
        <taxon>Hymenoptera</taxon>
        <taxon>Apocrita</taxon>
        <taxon>Aculeata</taxon>
        <taxon>Formicoidea</taxon>
        <taxon>Formicidae</taxon>
        <taxon>Myrmicinae</taxon>
        <taxon>Cardiocondyla</taxon>
    </lineage>
</organism>
<dbReference type="EMBL" id="JADYXP020000023">
    <property type="protein sequence ID" value="KAL0101851.1"/>
    <property type="molecule type" value="Genomic_DNA"/>
</dbReference>
<sequence length="98" mass="10666">MRIKFTALQQSVTAERQQTMATMKTAQERMAAIERENSSLQQALDKKQKAKATVTQAVAQTSSAATSTFPVPSYPSVTHFAPGKFPKLLILAHSTSNV</sequence>
<evidence type="ECO:0000256" key="1">
    <source>
        <dbReference type="SAM" id="Coils"/>
    </source>
</evidence>
<dbReference type="Proteomes" id="UP001430953">
    <property type="component" value="Unassembled WGS sequence"/>
</dbReference>
<comment type="caution">
    <text evidence="2">The sequence shown here is derived from an EMBL/GenBank/DDBJ whole genome shotgun (WGS) entry which is preliminary data.</text>
</comment>
<feature type="coiled-coil region" evidence="1">
    <location>
        <begin position="16"/>
        <end position="60"/>
    </location>
</feature>
<keyword evidence="1" id="KW-0175">Coiled coil</keyword>
<keyword evidence="3" id="KW-1185">Reference proteome</keyword>
<evidence type="ECO:0000313" key="3">
    <source>
        <dbReference type="Proteomes" id="UP001430953"/>
    </source>
</evidence>
<proteinExistence type="predicted"/>